<keyword evidence="1" id="KW-1133">Transmembrane helix</keyword>
<dbReference type="GO" id="GO:0005524">
    <property type="term" value="F:ATP binding"/>
    <property type="evidence" value="ECO:0007669"/>
    <property type="project" value="InterPro"/>
</dbReference>
<dbReference type="InterPro" id="IPR013221">
    <property type="entry name" value="Mur_ligase_cen"/>
</dbReference>
<dbReference type="InterPro" id="IPR050061">
    <property type="entry name" value="MurCDEF_pg_biosynth"/>
</dbReference>
<reference evidence="3" key="1">
    <citation type="journal article" date="2019" name="PLoS Negl. Trop. Dis.">
        <title>Revisiting the worldwide diversity of Leptospira species in the environment.</title>
        <authorList>
            <person name="Vincent A.T."/>
            <person name="Schiettekatte O."/>
            <person name="Bourhy P."/>
            <person name="Veyrier F.J."/>
            <person name="Picardeau M."/>
        </authorList>
    </citation>
    <scope>NUCLEOTIDE SEQUENCE [LARGE SCALE GENOMIC DNA]</scope>
    <source>
        <strain evidence="3">SSS9</strain>
    </source>
</reference>
<feature type="domain" description="Mur ligase central" evidence="2">
    <location>
        <begin position="38"/>
        <end position="218"/>
    </location>
</feature>
<dbReference type="PANTHER" id="PTHR43445:SF1">
    <property type="entry name" value="PGA SYNTHASE CAPB"/>
    <property type="match status" value="1"/>
</dbReference>
<accession>A0A4R9FMF7</accession>
<dbReference type="InterPro" id="IPR036565">
    <property type="entry name" value="Mur-like_cat_sf"/>
</dbReference>
<sequence>MFEISILFFLFAILVFLGALEYWIHKRVREKIPIRIHVNGTRGKSSVTRLIAAGLREGGWKVFAKTTGTLPRLILPDGSEIDIRRFGTPNILEQKDAIKEAASHSADAIVLECMALIPFNQRISEEKLIRATHGVITNIREDHLEIMGPTQEDVALAISGSIPKNKIIFTTEKESLPILQRIAKKRNSELVSVREEGYDREKYMQNFAYYEHFENVILALEVCENLGVSSETAIRGMWTASQDLGATFSCSFSLGRAQIRFVNGFAANDPLSAKQVWDWANSLAMDTSLRIALVNCRKDRPERSEQMAREILSWKEFPADFLLCMGEGTEVFAKIAQKFGFPSDQLVLVDAVNYKDIFQKLEEMVHSDALVVGLGNIGGLGIQMIQAVREKEGLVRV</sequence>
<dbReference type="PRINTS" id="PR01758">
    <property type="entry name" value="CAPSULEPROTB"/>
</dbReference>
<name>A0A4R9FMF7_9LEPT</name>
<dbReference type="Proteomes" id="UP000297453">
    <property type="component" value="Unassembled WGS sequence"/>
</dbReference>
<dbReference type="EMBL" id="RQEP01000019">
    <property type="protein sequence ID" value="TGJ99404.1"/>
    <property type="molecule type" value="Genomic_DNA"/>
</dbReference>
<dbReference type="NCBIfam" id="TIGR04012">
    <property type="entry name" value="poly_gGlu_PgsB"/>
    <property type="match status" value="1"/>
</dbReference>
<evidence type="ECO:0000256" key="1">
    <source>
        <dbReference type="SAM" id="Phobius"/>
    </source>
</evidence>
<dbReference type="RefSeq" id="WP_135589496.1">
    <property type="nucleotide sequence ID" value="NZ_RQEP01000019.1"/>
</dbReference>
<evidence type="ECO:0000313" key="4">
    <source>
        <dbReference type="Proteomes" id="UP000297453"/>
    </source>
</evidence>
<comment type="caution">
    <text evidence="3">The sequence shown here is derived from an EMBL/GenBank/DDBJ whole genome shotgun (WGS) entry which is preliminary data.</text>
</comment>
<protein>
    <submittedName>
        <fullName evidence="3">Poly-gamma-glutamate synthase PgsB</fullName>
    </submittedName>
</protein>
<dbReference type="InterPro" id="IPR008337">
    <property type="entry name" value="Capsule_biosynth_CapB"/>
</dbReference>
<keyword evidence="1" id="KW-0812">Transmembrane</keyword>
<dbReference type="Pfam" id="PF08245">
    <property type="entry name" value="Mur_ligase_M"/>
    <property type="match status" value="1"/>
</dbReference>
<evidence type="ECO:0000259" key="2">
    <source>
        <dbReference type="Pfam" id="PF08245"/>
    </source>
</evidence>
<proteinExistence type="predicted"/>
<dbReference type="SUPFAM" id="SSF53623">
    <property type="entry name" value="MurD-like peptide ligases, catalytic domain"/>
    <property type="match status" value="1"/>
</dbReference>
<organism evidence="3 4">
    <name type="scientific">Leptospira semungkisensis</name>
    <dbReference type="NCBI Taxonomy" id="2484985"/>
    <lineage>
        <taxon>Bacteria</taxon>
        <taxon>Pseudomonadati</taxon>
        <taxon>Spirochaetota</taxon>
        <taxon>Spirochaetia</taxon>
        <taxon>Leptospirales</taxon>
        <taxon>Leptospiraceae</taxon>
        <taxon>Leptospira</taxon>
    </lineage>
</organism>
<gene>
    <name evidence="3" type="primary">pgsB</name>
    <name evidence="3" type="ORF">EHO59_16210</name>
</gene>
<dbReference type="Gene3D" id="3.40.1190.10">
    <property type="entry name" value="Mur-like, catalytic domain"/>
    <property type="match status" value="1"/>
</dbReference>
<dbReference type="OrthoDB" id="2884at2"/>
<keyword evidence="1" id="KW-0472">Membrane</keyword>
<dbReference type="GO" id="GO:0016881">
    <property type="term" value="F:acid-amino acid ligase activity"/>
    <property type="evidence" value="ECO:0007669"/>
    <property type="project" value="InterPro"/>
</dbReference>
<dbReference type="GO" id="GO:0016020">
    <property type="term" value="C:membrane"/>
    <property type="evidence" value="ECO:0007669"/>
    <property type="project" value="InterPro"/>
</dbReference>
<feature type="transmembrane region" description="Helical" evidence="1">
    <location>
        <begin position="6"/>
        <end position="24"/>
    </location>
</feature>
<keyword evidence="4" id="KW-1185">Reference proteome</keyword>
<dbReference type="GO" id="GO:0045227">
    <property type="term" value="P:capsule polysaccharide biosynthetic process"/>
    <property type="evidence" value="ECO:0007669"/>
    <property type="project" value="InterPro"/>
</dbReference>
<evidence type="ECO:0000313" key="3">
    <source>
        <dbReference type="EMBL" id="TGJ99404.1"/>
    </source>
</evidence>
<dbReference type="AlphaFoldDB" id="A0A4R9FMF7"/>
<dbReference type="PANTHER" id="PTHR43445">
    <property type="entry name" value="UDP-N-ACETYLMURAMATE--L-ALANINE LIGASE-RELATED"/>
    <property type="match status" value="1"/>
</dbReference>